<dbReference type="SUPFAM" id="SSF141734">
    <property type="entry name" value="HisI-like"/>
    <property type="match status" value="1"/>
</dbReference>
<dbReference type="InterPro" id="IPR002496">
    <property type="entry name" value="PRib_AMP_CycHydrolase_dom"/>
</dbReference>
<evidence type="ECO:0000313" key="10">
    <source>
        <dbReference type="Proteomes" id="UP001163266"/>
    </source>
</evidence>
<keyword evidence="3 7" id="KW-0963">Cytoplasm</keyword>
<dbReference type="PANTHER" id="PTHR42945">
    <property type="entry name" value="HISTIDINE BIOSYNTHESIS BIFUNCTIONAL PROTEIN"/>
    <property type="match status" value="1"/>
</dbReference>
<organism evidence="9 10">
    <name type="scientific">Caldimonas aquatica</name>
    <dbReference type="NCBI Taxonomy" id="376175"/>
    <lineage>
        <taxon>Bacteria</taxon>
        <taxon>Pseudomonadati</taxon>
        <taxon>Pseudomonadota</taxon>
        <taxon>Betaproteobacteria</taxon>
        <taxon>Burkholderiales</taxon>
        <taxon>Sphaerotilaceae</taxon>
        <taxon>Caldimonas</taxon>
    </lineage>
</organism>
<comment type="catalytic activity">
    <reaction evidence="1 7">
        <text>1-(5-phospho-beta-D-ribosyl)-5'-AMP + H2O = 1-(5-phospho-beta-D-ribosyl)-5-[(5-phospho-beta-D-ribosylamino)methylideneamino]imidazole-4-carboxamide</text>
        <dbReference type="Rhea" id="RHEA:20049"/>
        <dbReference type="ChEBI" id="CHEBI:15377"/>
        <dbReference type="ChEBI" id="CHEBI:58435"/>
        <dbReference type="ChEBI" id="CHEBI:59457"/>
        <dbReference type="EC" id="3.5.4.19"/>
    </reaction>
</comment>
<evidence type="ECO:0000256" key="4">
    <source>
        <dbReference type="ARBA" id="ARBA00022605"/>
    </source>
</evidence>
<keyword evidence="5 7" id="KW-0378">Hydrolase</keyword>
<feature type="binding site" evidence="7">
    <location>
        <position position="77"/>
    </location>
    <ligand>
        <name>Zn(2+)</name>
        <dbReference type="ChEBI" id="CHEBI:29105"/>
        <note>ligand shared between dimeric partners</note>
    </ligand>
</feature>
<evidence type="ECO:0000256" key="5">
    <source>
        <dbReference type="ARBA" id="ARBA00022801"/>
    </source>
</evidence>
<dbReference type="Proteomes" id="UP001163266">
    <property type="component" value="Chromosome"/>
</dbReference>
<dbReference type="InterPro" id="IPR026660">
    <property type="entry name" value="PRA-CH"/>
</dbReference>
<keyword evidence="7" id="KW-0862">Zinc</keyword>
<dbReference type="Gene3D" id="3.10.20.810">
    <property type="entry name" value="Phosphoribosyl-AMP cyclohydrolase"/>
    <property type="match status" value="1"/>
</dbReference>
<keyword evidence="7" id="KW-0460">Magnesium</keyword>
<feature type="binding site" evidence="7">
    <location>
        <position position="78"/>
    </location>
    <ligand>
        <name>Mg(2+)</name>
        <dbReference type="ChEBI" id="CHEBI:18420"/>
    </ligand>
</feature>
<proteinExistence type="inferred from homology"/>
<dbReference type="NCBIfam" id="NF000768">
    <property type="entry name" value="PRK00051.1"/>
    <property type="match status" value="1"/>
</dbReference>
<comment type="similarity">
    <text evidence="7">Belongs to the PRA-CH family.</text>
</comment>
<name>A0ABY6MTS3_9BURK</name>
<keyword evidence="4 7" id="KW-0028">Amino-acid biosynthesis</keyword>
<keyword evidence="7" id="KW-0479">Metal-binding</keyword>
<comment type="cofactor">
    <cofactor evidence="7">
        <name>Mg(2+)</name>
        <dbReference type="ChEBI" id="CHEBI:18420"/>
    </cofactor>
    <text evidence="7">Binds 1 Mg(2+) ion per subunit.</text>
</comment>
<feature type="binding site" evidence="7">
    <location>
        <position position="76"/>
    </location>
    <ligand>
        <name>Mg(2+)</name>
        <dbReference type="ChEBI" id="CHEBI:18420"/>
    </ligand>
</feature>
<protein>
    <recommendedName>
        <fullName evidence="7">Phosphoribosyl-AMP cyclohydrolase</fullName>
        <shortName evidence="7">PRA-CH</shortName>
        <ecNumber evidence="7">3.5.4.19</ecNumber>
    </recommendedName>
</protein>
<feature type="domain" description="Phosphoribosyl-AMP cyclohydrolase" evidence="8">
    <location>
        <begin position="29"/>
        <end position="106"/>
    </location>
</feature>
<feature type="binding site" evidence="7">
    <location>
        <position position="104"/>
    </location>
    <ligand>
        <name>Zn(2+)</name>
        <dbReference type="ChEBI" id="CHEBI:29105"/>
        <note>ligand shared between dimeric partners</note>
    </ligand>
</feature>
<evidence type="ECO:0000313" key="9">
    <source>
        <dbReference type="EMBL" id="UZD55411.1"/>
    </source>
</evidence>
<comment type="subunit">
    <text evidence="7">Homodimer.</text>
</comment>
<comment type="pathway">
    <text evidence="2 7">Amino-acid biosynthesis; L-histidine biosynthesis; L-histidine from 5-phospho-alpha-D-ribose 1-diphosphate: step 3/9.</text>
</comment>
<evidence type="ECO:0000259" key="8">
    <source>
        <dbReference type="Pfam" id="PF01502"/>
    </source>
</evidence>
<evidence type="ECO:0000256" key="3">
    <source>
        <dbReference type="ARBA" id="ARBA00022490"/>
    </source>
</evidence>
<comment type="subcellular location">
    <subcellularLocation>
        <location evidence="7">Cytoplasm</location>
    </subcellularLocation>
</comment>
<sequence>MDWLDQVKWDAEGLVPVIAQEAATGDVLMFAYMNREALALTAERREAVYWSRSRQRLWHKGEESGHVQKVREIRLDCDGDVILLKVDQLGHEPGIACHTGRHSCFFQRLEAGAWQAVDPVLKDPERIYK</sequence>
<dbReference type="EMBL" id="CP110257">
    <property type="protein sequence ID" value="UZD55411.1"/>
    <property type="molecule type" value="Genomic_DNA"/>
</dbReference>
<keyword evidence="6 7" id="KW-0368">Histidine biosynthesis</keyword>
<dbReference type="HAMAP" id="MF_01021">
    <property type="entry name" value="HisI"/>
    <property type="match status" value="1"/>
</dbReference>
<feature type="binding site" evidence="7">
    <location>
        <position position="80"/>
    </location>
    <ligand>
        <name>Mg(2+)</name>
        <dbReference type="ChEBI" id="CHEBI:18420"/>
    </ligand>
</feature>
<evidence type="ECO:0000256" key="6">
    <source>
        <dbReference type="ARBA" id="ARBA00023102"/>
    </source>
</evidence>
<dbReference type="GO" id="GO:0004635">
    <property type="term" value="F:phosphoribosyl-AMP cyclohydrolase activity"/>
    <property type="evidence" value="ECO:0007669"/>
    <property type="project" value="UniProtKB-EC"/>
</dbReference>
<feature type="binding site" evidence="7">
    <location>
        <position position="97"/>
    </location>
    <ligand>
        <name>Zn(2+)</name>
        <dbReference type="ChEBI" id="CHEBI:29105"/>
        <note>ligand shared between dimeric partners</note>
    </ligand>
</feature>
<dbReference type="Pfam" id="PF01502">
    <property type="entry name" value="PRA-CH"/>
    <property type="match status" value="1"/>
</dbReference>
<comment type="cofactor">
    <cofactor evidence="7">
        <name>Zn(2+)</name>
        <dbReference type="ChEBI" id="CHEBI:29105"/>
    </cofactor>
    <text evidence="7">Binds 1 zinc ion per subunit.</text>
</comment>
<evidence type="ECO:0000256" key="1">
    <source>
        <dbReference type="ARBA" id="ARBA00000024"/>
    </source>
</evidence>
<dbReference type="InterPro" id="IPR038019">
    <property type="entry name" value="PRib_AMP_CycHydrolase_sf"/>
</dbReference>
<keyword evidence="10" id="KW-1185">Reference proteome</keyword>
<evidence type="ECO:0000256" key="7">
    <source>
        <dbReference type="HAMAP-Rule" id="MF_01021"/>
    </source>
</evidence>
<reference evidence="9" key="1">
    <citation type="submission" date="2022-10" db="EMBL/GenBank/DDBJ databases">
        <title>Complete genome sequence of Schlegelella aquatica LMG 23380.</title>
        <authorList>
            <person name="Musilova J."/>
            <person name="Kourilova X."/>
            <person name="Bezdicek M."/>
            <person name="Hermankova K."/>
            <person name="Obruca S."/>
            <person name="Sedlar K."/>
        </authorList>
    </citation>
    <scope>NUCLEOTIDE SEQUENCE</scope>
    <source>
        <strain evidence="9">LMG 23380</strain>
    </source>
</reference>
<dbReference type="PANTHER" id="PTHR42945:SF1">
    <property type="entry name" value="HISTIDINE BIOSYNTHESIS BIFUNCTIONAL PROTEIN HIS7"/>
    <property type="match status" value="1"/>
</dbReference>
<comment type="function">
    <text evidence="7">Catalyzes the hydrolysis of the adenine ring of phosphoribosyl-AMP.</text>
</comment>
<dbReference type="RefSeq" id="WP_264893165.1">
    <property type="nucleotide sequence ID" value="NZ_CP110257.1"/>
</dbReference>
<gene>
    <name evidence="7 9" type="primary">hisI</name>
    <name evidence="9" type="ORF">OMP39_02125</name>
</gene>
<dbReference type="EC" id="3.5.4.19" evidence="7"/>
<evidence type="ECO:0000256" key="2">
    <source>
        <dbReference type="ARBA" id="ARBA00005169"/>
    </source>
</evidence>
<accession>A0ABY6MTS3</accession>